<keyword evidence="2" id="KW-0812">Transmembrane</keyword>
<dbReference type="InterPro" id="IPR005331">
    <property type="entry name" value="Sulfotransferase"/>
</dbReference>
<proteinExistence type="predicted"/>
<gene>
    <name evidence="4" type="ORF">C2E21_5441</name>
</gene>
<feature type="compositionally biased region" description="Low complexity" evidence="1">
    <location>
        <begin position="367"/>
        <end position="393"/>
    </location>
</feature>
<feature type="compositionally biased region" description="Polar residues" evidence="1">
    <location>
        <begin position="357"/>
        <end position="366"/>
    </location>
</feature>
<dbReference type="OrthoDB" id="511787at2759"/>
<organism evidence="4 5">
    <name type="scientific">Chlorella sorokiniana</name>
    <name type="common">Freshwater green alga</name>
    <dbReference type="NCBI Taxonomy" id="3076"/>
    <lineage>
        <taxon>Eukaryota</taxon>
        <taxon>Viridiplantae</taxon>
        <taxon>Chlorophyta</taxon>
        <taxon>core chlorophytes</taxon>
        <taxon>Trebouxiophyceae</taxon>
        <taxon>Chlorellales</taxon>
        <taxon>Chlorellaceae</taxon>
        <taxon>Chlorella clade</taxon>
        <taxon>Chlorella</taxon>
    </lineage>
</organism>
<dbReference type="InterPro" id="IPR029063">
    <property type="entry name" value="SAM-dependent_MTases_sf"/>
</dbReference>
<keyword evidence="2" id="KW-0472">Membrane</keyword>
<evidence type="ECO:0000256" key="2">
    <source>
        <dbReference type="SAM" id="Phobius"/>
    </source>
</evidence>
<dbReference type="Pfam" id="PF05050">
    <property type="entry name" value="Methyltransf_21"/>
    <property type="match status" value="1"/>
</dbReference>
<feature type="domain" description="Methyltransferase FkbM" evidence="3">
    <location>
        <begin position="100"/>
        <end position="239"/>
    </location>
</feature>
<evidence type="ECO:0000313" key="4">
    <source>
        <dbReference type="EMBL" id="PRW51036.1"/>
    </source>
</evidence>
<dbReference type="GO" id="GO:0016020">
    <property type="term" value="C:membrane"/>
    <property type="evidence" value="ECO:0007669"/>
    <property type="project" value="InterPro"/>
</dbReference>
<keyword evidence="5" id="KW-1185">Reference proteome</keyword>
<dbReference type="NCBIfam" id="TIGR01444">
    <property type="entry name" value="fkbM_fam"/>
    <property type="match status" value="1"/>
</dbReference>
<reference evidence="4 5" key="1">
    <citation type="journal article" date="2018" name="Plant J.">
        <title>Genome sequences of Chlorella sorokiniana UTEX 1602 and Micractinium conductrix SAG 241.80: implications to maltose excretion by a green alga.</title>
        <authorList>
            <person name="Arriola M.B."/>
            <person name="Velmurugan N."/>
            <person name="Zhang Y."/>
            <person name="Plunkett M.H."/>
            <person name="Hondzo H."/>
            <person name="Barney B.M."/>
        </authorList>
    </citation>
    <scope>NUCLEOTIDE SEQUENCE [LARGE SCALE GENOMIC DNA]</scope>
    <source>
        <strain evidence="5">UTEX 1602</strain>
    </source>
</reference>
<dbReference type="AlphaFoldDB" id="A0A2P6TNX6"/>
<dbReference type="GO" id="GO:0008146">
    <property type="term" value="F:sulfotransferase activity"/>
    <property type="evidence" value="ECO:0007669"/>
    <property type="project" value="InterPro"/>
</dbReference>
<dbReference type="PANTHER" id="PTHR34203">
    <property type="entry name" value="METHYLTRANSFERASE, FKBM FAMILY PROTEIN"/>
    <property type="match status" value="1"/>
</dbReference>
<dbReference type="Proteomes" id="UP000239899">
    <property type="component" value="Unassembled WGS sequence"/>
</dbReference>
<accession>A0A2P6TNX6</accession>
<dbReference type="Gene3D" id="3.40.50.150">
    <property type="entry name" value="Vaccinia Virus protein VP39"/>
    <property type="match status" value="1"/>
</dbReference>
<dbReference type="EMBL" id="LHPG02000010">
    <property type="protein sequence ID" value="PRW51036.1"/>
    <property type="molecule type" value="Genomic_DNA"/>
</dbReference>
<keyword evidence="2" id="KW-1133">Transmembrane helix</keyword>
<evidence type="ECO:0000256" key="1">
    <source>
        <dbReference type="SAM" id="MobiDB-lite"/>
    </source>
</evidence>
<dbReference type="Pfam" id="PF03567">
    <property type="entry name" value="Sulfotransfer_2"/>
    <property type="match status" value="1"/>
</dbReference>
<dbReference type="PANTHER" id="PTHR34203:SF15">
    <property type="entry name" value="SLL1173 PROTEIN"/>
    <property type="match status" value="1"/>
</dbReference>
<evidence type="ECO:0000313" key="5">
    <source>
        <dbReference type="Proteomes" id="UP000239899"/>
    </source>
</evidence>
<feature type="region of interest" description="Disordered" evidence="1">
    <location>
        <begin position="343"/>
        <end position="408"/>
    </location>
</feature>
<dbReference type="SUPFAM" id="SSF53335">
    <property type="entry name" value="S-adenosyl-L-methionine-dependent methyltransferases"/>
    <property type="match status" value="1"/>
</dbReference>
<feature type="transmembrane region" description="Helical" evidence="2">
    <location>
        <begin position="287"/>
        <end position="308"/>
    </location>
</feature>
<evidence type="ECO:0000259" key="3">
    <source>
        <dbReference type="Pfam" id="PF05050"/>
    </source>
</evidence>
<name>A0A2P6TNX6_CHLSO</name>
<dbReference type="InterPro" id="IPR052514">
    <property type="entry name" value="SAM-dependent_MTase"/>
</dbReference>
<sequence length="1163" mass="129300">MLRAQVTPFKKCKVTSYQPKPINDAQATALLQDASKLSGQLWWAEVGSVPCRKDGCCKQLFSFRYGSTDILVFQQIFRDHYLRALYSLFPEDAAPKYILDAGANAGYATALFKLLWPDAIVVSLEPDPANFAQMRLNTAGFTGVHRVNAGLWGRQANITVSSGDCKGCEWGRTFRETLPGEKGVPAYSVNDVAKMFGIPKFDFVKIDIEGAEGRVFAPNADLSWLGSPKVVSLEIHDFFAQTFGLTAVSGHVDAAFAPYPQYQIARDNEHVFYIDKDHLAAARLRPILLLLTAVAWLLLAGVCGVQYLSGQSQMLSVKCQSAVLLQPQALAGAAASAAPQAASPAAQPQLVDPAPAKQQQQTSSVDEQGQQHQAAGEQQHAAAKSSGTSSTGSSSGGSGSSRASHVSLPERWQEVDSVIQAPTPRHGLQQKGGLPNRWPVLLDHMTNKDADHHGLPYDMSEEMYDWFARARTFNHSAAQSREGLQSPVPACHFWVDHKYQIVYVRNTKTAGTSISVAMGMKENPYVCKINPPACYEKCIDKQVCLQYMWDPEEIKRAFAEYTVFTFVRNPWVRAISSWKHIHNRGLQPECRRSFAHFAELPSSYGAMCLAKKACCTQRFGWILEHTEAQAPCLFDCDGNPSVDFIGRTEHLQEDMRELIELINRRRPMGTPILKHLDLPRLMVGDERLIESSDPVALRQAYAELYMQSGTAFEDVHSYFRQDFELLKFPDSPAALLVLLAAWALLGSWRGGCREGGAAPSRLLPAAWSCGSDGHAAFPHTSSLAEWAAAPDRLAFLAPQSRCLLDPRGLVLLHASWSSNGSVPFLFDTQSMPSRNESCGHCPPGNPRDPVPTCCGVCMFASRKCDDFYSGQNKSRHAMNFMMGGGFRLQDMSPCELFARIRGRTLWLMGDSQAWNFYYALECFLREFSPDLRRGPAIEPPEENAKLLTVNAPAPYPPLCLPLALGTRVCVVRVDSMNAILDTVFPLLQRHSPNFSRDIVVYNFGLHYAKPTFHGEKLEDAALYRGLSAIGAWRQAHRGVRPQMVWYDTPVQHFSTEDGAYYGGHGPFNCSPIFSLPGAKSNASIRARVEAGGWYNMGIKPLLPLIADAHLRIWDVSLPFWNHHWPDECTHWCHPSVYQIWLFLLNDLLHQQRMGSPVWVPDRY</sequence>
<comment type="caution">
    <text evidence="4">The sequence shown here is derived from an EMBL/GenBank/DDBJ whole genome shotgun (WGS) entry which is preliminary data.</text>
</comment>
<protein>
    <recommendedName>
        <fullName evidence="3">Methyltransferase FkbM domain-containing protein</fullName>
    </recommendedName>
</protein>
<dbReference type="InterPro" id="IPR006342">
    <property type="entry name" value="FkbM_mtfrase"/>
</dbReference>